<dbReference type="Pfam" id="PF02518">
    <property type="entry name" value="HATPase_c"/>
    <property type="match status" value="1"/>
</dbReference>
<evidence type="ECO:0000259" key="12">
    <source>
        <dbReference type="PROSITE" id="PS50109"/>
    </source>
</evidence>
<dbReference type="Gene3D" id="1.10.287.130">
    <property type="match status" value="1"/>
</dbReference>
<reference evidence="15" key="1">
    <citation type="submission" date="2015-11" db="EMBL/GenBank/DDBJ databases">
        <authorList>
            <person name="Blom J."/>
        </authorList>
    </citation>
    <scope>NUCLEOTIDE SEQUENCE [LARGE SCALE GENOMIC DNA]</scope>
    <source>
        <plasmid evidence="15">pEM01</plasmid>
    </source>
</reference>
<dbReference type="InterPro" id="IPR005467">
    <property type="entry name" value="His_kinase_dom"/>
</dbReference>
<feature type="domain" description="HAMP" evidence="13">
    <location>
        <begin position="114"/>
        <end position="168"/>
    </location>
</feature>
<dbReference type="CDD" id="cd06225">
    <property type="entry name" value="HAMP"/>
    <property type="match status" value="1"/>
</dbReference>
<dbReference type="InterPro" id="IPR050428">
    <property type="entry name" value="TCS_sensor_his_kinase"/>
</dbReference>
<evidence type="ECO:0000256" key="4">
    <source>
        <dbReference type="ARBA" id="ARBA00022553"/>
    </source>
</evidence>
<dbReference type="EMBL" id="LN907828">
    <property type="protein sequence ID" value="CUU26189.1"/>
    <property type="molecule type" value="Genomic_DNA"/>
</dbReference>
<name>A0A0U5EF39_9GAMM</name>
<dbReference type="PROSITE" id="PS50109">
    <property type="entry name" value="HIS_KIN"/>
    <property type="match status" value="1"/>
</dbReference>
<organism evidence="14 15">
    <name type="scientific">Duffyella gerundensis</name>
    <dbReference type="NCBI Taxonomy" id="1619313"/>
    <lineage>
        <taxon>Bacteria</taxon>
        <taxon>Pseudomonadati</taxon>
        <taxon>Pseudomonadota</taxon>
        <taxon>Gammaproteobacteria</taxon>
        <taxon>Enterobacterales</taxon>
        <taxon>Erwiniaceae</taxon>
        <taxon>Duffyella</taxon>
    </lineage>
</organism>
<protein>
    <recommendedName>
        <fullName evidence="3">histidine kinase</fullName>
        <ecNumber evidence="3">2.7.13.3</ecNumber>
    </recommendedName>
</protein>
<dbReference type="CDD" id="cd00082">
    <property type="entry name" value="HisKA"/>
    <property type="match status" value="1"/>
</dbReference>
<evidence type="ECO:0000313" key="14">
    <source>
        <dbReference type="EMBL" id="CUU26189.1"/>
    </source>
</evidence>
<evidence type="ECO:0000256" key="3">
    <source>
        <dbReference type="ARBA" id="ARBA00012438"/>
    </source>
</evidence>
<evidence type="ECO:0000259" key="13">
    <source>
        <dbReference type="PROSITE" id="PS50885"/>
    </source>
</evidence>
<dbReference type="AlphaFoldDB" id="A0A0U5EF39"/>
<keyword evidence="6 11" id="KW-0812">Transmembrane</keyword>
<accession>A0A0U5EF39</accession>
<dbReference type="PANTHER" id="PTHR45436">
    <property type="entry name" value="SENSOR HISTIDINE KINASE YKOH"/>
    <property type="match status" value="1"/>
</dbReference>
<feature type="transmembrane region" description="Helical" evidence="11">
    <location>
        <begin position="91"/>
        <end position="113"/>
    </location>
</feature>
<feature type="transmembrane region" description="Helical" evidence="11">
    <location>
        <begin position="12"/>
        <end position="38"/>
    </location>
</feature>
<dbReference type="Gene3D" id="3.30.565.10">
    <property type="entry name" value="Histidine kinase-like ATPase, C-terminal domain"/>
    <property type="match status" value="1"/>
</dbReference>
<dbReference type="SMART" id="SM00388">
    <property type="entry name" value="HisKA"/>
    <property type="match status" value="1"/>
</dbReference>
<proteinExistence type="predicted"/>
<dbReference type="InterPro" id="IPR036890">
    <property type="entry name" value="HATPase_C_sf"/>
</dbReference>
<dbReference type="PATRIC" id="fig|1619313.3.peg.4122"/>
<evidence type="ECO:0000256" key="7">
    <source>
        <dbReference type="ARBA" id="ARBA00022777"/>
    </source>
</evidence>
<dbReference type="Proteomes" id="UP000059419">
    <property type="component" value="Plasmid pEM01"/>
</dbReference>
<evidence type="ECO:0000256" key="6">
    <source>
        <dbReference type="ARBA" id="ARBA00022692"/>
    </source>
</evidence>
<dbReference type="OrthoDB" id="9804645at2"/>
<keyword evidence="15" id="KW-1185">Reference proteome</keyword>
<keyword evidence="8 11" id="KW-1133">Transmembrane helix</keyword>
<evidence type="ECO:0000256" key="10">
    <source>
        <dbReference type="ARBA" id="ARBA00023136"/>
    </source>
</evidence>
<dbReference type="GO" id="GO:0005886">
    <property type="term" value="C:plasma membrane"/>
    <property type="evidence" value="ECO:0007669"/>
    <property type="project" value="TreeGrafter"/>
</dbReference>
<dbReference type="Gene3D" id="6.10.340.10">
    <property type="match status" value="1"/>
</dbReference>
<dbReference type="InterPro" id="IPR036097">
    <property type="entry name" value="HisK_dim/P_sf"/>
</dbReference>
<comment type="catalytic activity">
    <reaction evidence="1">
        <text>ATP + protein L-histidine = ADP + protein N-phospho-L-histidine.</text>
        <dbReference type="EC" id="2.7.13.3"/>
    </reaction>
</comment>
<dbReference type="SMART" id="SM00387">
    <property type="entry name" value="HATPase_c"/>
    <property type="match status" value="1"/>
</dbReference>
<keyword evidence="4" id="KW-0597">Phosphoprotein</keyword>
<evidence type="ECO:0000256" key="2">
    <source>
        <dbReference type="ARBA" id="ARBA00004370"/>
    </source>
</evidence>
<dbReference type="InterPro" id="IPR003594">
    <property type="entry name" value="HATPase_dom"/>
</dbReference>
<dbReference type="InterPro" id="IPR004358">
    <property type="entry name" value="Sig_transdc_His_kin-like_C"/>
</dbReference>
<evidence type="ECO:0000313" key="15">
    <source>
        <dbReference type="Proteomes" id="UP000059419"/>
    </source>
</evidence>
<feature type="domain" description="Histidine kinase" evidence="12">
    <location>
        <begin position="176"/>
        <end position="388"/>
    </location>
</feature>
<dbReference type="GO" id="GO:0000155">
    <property type="term" value="F:phosphorelay sensor kinase activity"/>
    <property type="evidence" value="ECO:0007669"/>
    <property type="project" value="InterPro"/>
</dbReference>
<keyword evidence="7" id="KW-0418">Kinase</keyword>
<comment type="subcellular location">
    <subcellularLocation>
        <location evidence="2">Membrane</location>
    </subcellularLocation>
</comment>
<gene>
    <name evidence="14" type="ORF">EM595_p0493</name>
</gene>
<sequence length="388" mass="43069">MSRAPYSSLWRWICMRVIALALGSVVLIAICMWLRFALKNLWVYLHMPPALREEFAQLRQHPALDLARYHQIIDNWWGIYYSDPSIASNDWLTVGVLVIMAIPFIVMIGLRVARPLSAQFSRLATAARAVAEGQFGTTADLVENAPQELVQFTEDFNLMTQQLARYERELRASHVAMAHELRSPLTAAIGRLQGMIDGVFDPDPQQLSMVMKQLRQLSRLTDELHLLSLADAGQLSLERSRIHLVELLRERAAWLAPQAEAAGMAIVIEAKHHARCSGDVFRLGQVFTILMENALRYAPEGKSLTITVTQHATQVSILFRDYGSGVDPQFLPILFDRFTRAESSRARHSGGSGLGLSIARAIVVAHGGEVSASLPADGGMEIALTLPL</sequence>
<dbReference type="PRINTS" id="PR00344">
    <property type="entry name" value="BCTRLSENSOR"/>
</dbReference>
<keyword evidence="10 11" id="KW-0472">Membrane</keyword>
<keyword evidence="5" id="KW-0808">Transferase</keyword>
<evidence type="ECO:0000256" key="5">
    <source>
        <dbReference type="ARBA" id="ARBA00022679"/>
    </source>
</evidence>
<evidence type="ECO:0000256" key="1">
    <source>
        <dbReference type="ARBA" id="ARBA00000085"/>
    </source>
</evidence>
<evidence type="ECO:0000256" key="11">
    <source>
        <dbReference type="SAM" id="Phobius"/>
    </source>
</evidence>
<evidence type="ECO:0000256" key="9">
    <source>
        <dbReference type="ARBA" id="ARBA00023012"/>
    </source>
</evidence>
<evidence type="ECO:0000256" key="8">
    <source>
        <dbReference type="ARBA" id="ARBA00022989"/>
    </source>
</evidence>
<dbReference type="KEGG" id="ege:EM595_p0493"/>
<dbReference type="PROSITE" id="PS50885">
    <property type="entry name" value="HAMP"/>
    <property type="match status" value="1"/>
</dbReference>
<dbReference type="PANTHER" id="PTHR45436:SF5">
    <property type="entry name" value="SENSOR HISTIDINE KINASE TRCS"/>
    <property type="match status" value="1"/>
</dbReference>
<dbReference type="SUPFAM" id="SSF47384">
    <property type="entry name" value="Homodimeric domain of signal transducing histidine kinase"/>
    <property type="match status" value="1"/>
</dbReference>
<dbReference type="InterPro" id="IPR003660">
    <property type="entry name" value="HAMP_dom"/>
</dbReference>
<dbReference type="EC" id="2.7.13.3" evidence="3"/>
<dbReference type="InterPro" id="IPR003661">
    <property type="entry name" value="HisK_dim/P_dom"/>
</dbReference>
<dbReference type="Pfam" id="PF00512">
    <property type="entry name" value="HisKA"/>
    <property type="match status" value="1"/>
</dbReference>
<keyword evidence="9" id="KW-0902">Two-component regulatory system</keyword>
<dbReference type="RefSeq" id="WP_067436812.1">
    <property type="nucleotide sequence ID" value="NZ_LN907828.1"/>
</dbReference>
<dbReference type="SUPFAM" id="SSF55874">
    <property type="entry name" value="ATPase domain of HSP90 chaperone/DNA topoisomerase II/histidine kinase"/>
    <property type="match status" value="1"/>
</dbReference>
<geneLocation type="plasmid" evidence="15">
    <name>pEM01</name>
</geneLocation>